<dbReference type="Pfam" id="PF08190">
    <property type="entry name" value="PIH1"/>
    <property type="match status" value="1"/>
</dbReference>
<keyword evidence="4" id="KW-1185">Reference proteome</keyword>
<evidence type="ECO:0000259" key="2">
    <source>
        <dbReference type="Pfam" id="PF08190"/>
    </source>
</evidence>
<comment type="caution">
    <text evidence="3">The sequence shown here is derived from an EMBL/GenBank/DDBJ whole genome shotgun (WGS) entry which is preliminary data.</text>
</comment>
<feature type="domain" description="PIH1 N-terminal" evidence="2">
    <location>
        <begin position="4"/>
        <end position="62"/>
    </location>
</feature>
<evidence type="ECO:0000313" key="3">
    <source>
        <dbReference type="EMBL" id="KAJ8982890.1"/>
    </source>
</evidence>
<dbReference type="Proteomes" id="UP001162164">
    <property type="component" value="Unassembled WGS sequence"/>
</dbReference>
<evidence type="ECO:0000313" key="4">
    <source>
        <dbReference type="Proteomes" id="UP001162164"/>
    </source>
</evidence>
<feature type="region of interest" description="Disordered" evidence="1">
    <location>
        <begin position="47"/>
        <end position="93"/>
    </location>
</feature>
<gene>
    <name evidence="3" type="ORF">NQ317_004320</name>
</gene>
<dbReference type="EMBL" id="JAPWTJ010000101">
    <property type="protein sequence ID" value="KAJ8982890.1"/>
    <property type="molecule type" value="Genomic_DNA"/>
</dbReference>
<name>A0ABQ9JY58_9CUCU</name>
<reference evidence="3" key="1">
    <citation type="journal article" date="2023" name="Insect Mol. Biol.">
        <title>Genome sequencing provides insights into the evolution of gene families encoding plant cell wall-degrading enzymes in longhorned beetles.</title>
        <authorList>
            <person name="Shin N.R."/>
            <person name="Okamura Y."/>
            <person name="Kirsch R."/>
            <person name="Pauchet Y."/>
        </authorList>
    </citation>
    <scope>NUCLEOTIDE SEQUENCE</scope>
    <source>
        <strain evidence="3">MMC_N1</strain>
    </source>
</reference>
<dbReference type="InterPro" id="IPR012981">
    <property type="entry name" value="PIH1_N"/>
</dbReference>
<accession>A0ABQ9JY58</accession>
<proteinExistence type="predicted"/>
<sequence length="93" mass="10063">MYSSGFCVKTKEVGTDTKVFVNICHTDAIPPPKDVTDRELTEIIDSDAPGDYRIPMSIGGTPTSQRQKRGGGQGVRLSYTSHFPEESGGESNI</sequence>
<evidence type="ECO:0000256" key="1">
    <source>
        <dbReference type="SAM" id="MobiDB-lite"/>
    </source>
</evidence>
<organism evidence="3 4">
    <name type="scientific">Molorchus minor</name>
    <dbReference type="NCBI Taxonomy" id="1323400"/>
    <lineage>
        <taxon>Eukaryota</taxon>
        <taxon>Metazoa</taxon>
        <taxon>Ecdysozoa</taxon>
        <taxon>Arthropoda</taxon>
        <taxon>Hexapoda</taxon>
        <taxon>Insecta</taxon>
        <taxon>Pterygota</taxon>
        <taxon>Neoptera</taxon>
        <taxon>Endopterygota</taxon>
        <taxon>Coleoptera</taxon>
        <taxon>Polyphaga</taxon>
        <taxon>Cucujiformia</taxon>
        <taxon>Chrysomeloidea</taxon>
        <taxon>Cerambycidae</taxon>
        <taxon>Lamiinae</taxon>
        <taxon>Monochamini</taxon>
        <taxon>Molorchus</taxon>
    </lineage>
</organism>
<protein>
    <recommendedName>
        <fullName evidence="2">PIH1 N-terminal domain-containing protein</fullName>
    </recommendedName>
</protein>